<dbReference type="Proteomes" id="UP000425960">
    <property type="component" value="Chromosome"/>
</dbReference>
<evidence type="ECO:0000313" key="2">
    <source>
        <dbReference type="Proteomes" id="UP000425960"/>
    </source>
</evidence>
<proteinExistence type="predicted"/>
<sequence length="342" mass="38421">MNMRFCKQRRQLAVDVDAVSRVIAATQLASGEIPWSPGDKTDPWDHVEAAMGLVVGGYFEQARHAFSWLRTMQLSDGSWFSAYRQGVPADRTRDTNMSAYIAVGVWHYWLVTGDGRFLESMWETVRRAIDFALRHQRPGGEIAWAISPQGRLDPMALLTGCSSIYMSLKCALATAAQLAIDVPAWATAYRRLGEAIRHHPTLFNMTKSRFSMDWFYPVLCGAVTGQAADRRIDRQWKKYVVEGLGVRCVSDQPWVTIAESAELVLALSAMGDMEKANIIFSWLSEHVFEDSSFWCGFTFPDMTLWPEEKIAWTNAVVLLAADALFGLTPAAHLFSHAGWDQK</sequence>
<organism evidence="1 2">
    <name type="scientific">Desulfosarcina ovata subsp. sediminis</name>
    <dbReference type="NCBI Taxonomy" id="885957"/>
    <lineage>
        <taxon>Bacteria</taxon>
        <taxon>Pseudomonadati</taxon>
        <taxon>Thermodesulfobacteriota</taxon>
        <taxon>Desulfobacteria</taxon>
        <taxon>Desulfobacterales</taxon>
        <taxon>Desulfosarcinaceae</taxon>
        <taxon>Desulfosarcina</taxon>
    </lineage>
</organism>
<dbReference type="InterPro" id="IPR008928">
    <property type="entry name" value="6-hairpin_glycosidase_sf"/>
</dbReference>
<gene>
    <name evidence="1" type="ORF">DSCO28_41190</name>
</gene>
<evidence type="ECO:0000313" key="1">
    <source>
        <dbReference type="EMBL" id="BBO83553.1"/>
    </source>
</evidence>
<keyword evidence="1" id="KW-0808">Transferase</keyword>
<reference evidence="1 2" key="1">
    <citation type="submission" date="2019-11" db="EMBL/GenBank/DDBJ databases">
        <title>Comparative genomics of hydrocarbon-degrading Desulfosarcina strains.</title>
        <authorList>
            <person name="Watanabe M."/>
            <person name="Kojima H."/>
            <person name="Fukui M."/>
        </authorList>
    </citation>
    <scope>NUCLEOTIDE SEQUENCE [LARGE SCALE GENOMIC DNA]</scope>
    <source>
        <strain evidence="1 2">28bB2T</strain>
    </source>
</reference>
<dbReference type="InterPro" id="IPR012341">
    <property type="entry name" value="6hp_glycosidase-like_sf"/>
</dbReference>
<accession>A0A5K7ZTL0</accession>
<dbReference type="RefSeq" id="WP_155323732.1">
    <property type="nucleotide sequence ID" value="NZ_AP021876.1"/>
</dbReference>
<dbReference type="AlphaFoldDB" id="A0A5K7ZTL0"/>
<dbReference type="Gene3D" id="1.50.10.10">
    <property type="match status" value="1"/>
</dbReference>
<dbReference type="KEGG" id="dov:DSCO28_41190"/>
<dbReference type="EMBL" id="AP021876">
    <property type="protein sequence ID" value="BBO83553.1"/>
    <property type="molecule type" value="Genomic_DNA"/>
</dbReference>
<dbReference type="GO" id="GO:0005975">
    <property type="term" value="P:carbohydrate metabolic process"/>
    <property type="evidence" value="ECO:0007669"/>
    <property type="project" value="InterPro"/>
</dbReference>
<dbReference type="GO" id="GO:0016740">
    <property type="term" value="F:transferase activity"/>
    <property type="evidence" value="ECO:0007669"/>
    <property type="project" value="UniProtKB-KW"/>
</dbReference>
<name>A0A5K7ZTL0_9BACT</name>
<protein>
    <submittedName>
        <fullName evidence="1">Prenyltransferase</fullName>
    </submittedName>
</protein>
<dbReference type="SUPFAM" id="SSF48208">
    <property type="entry name" value="Six-hairpin glycosidases"/>
    <property type="match status" value="1"/>
</dbReference>